<keyword evidence="2" id="KW-1185">Reference proteome</keyword>
<sequence length="132" mass="14423">MRKCTWRSCKNIDRHTEKICDEILDVFSSKRKECIQQTLKISQILVLSTIAAIAACSLDVITHYSHHGHGHGISTRYFRKAQGHEYGGYGLGYGGYGYGGLGGCGDYGLGYGGLGGYGSFGYGKMSISLKRR</sequence>
<dbReference type="Proteomes" id="UP000499080">
    <property type="component" value="Unassembled WGS sequence"/>
</dbReference>
<dbReference type="AlphaFoldDB" id="A0A4Y2KET4"/>
<comment type="caution">
    <text evidence="1">The sequence shown here is derived from an EMBL/GenBank/DDBJ whole genome shotgun (WGS) entry which is preliminary data.</text>
</comment>
<accession>A0A4Y2KET4</accession>
<protein>
    <submittedName>
        <fullName evidence="1">Uncharacterized protein</fullName>
    </submittedName>
</protein>
<proteinExistence type="predicted"/>
<evidence type="ECO:0000313" key="2">
    <source>
        <dbReference type="Proteomes" id="UP000499080"/>
    </source>
</evidence>
<reference evidence="1 2" key="1">
    <citation type="journal article" date="2019" name="Sci. Rep.">
        <title>Orb-weaving spider Araneus ventricosus genome elucidates the spidroin gene catalogue.</title>
        <authorList>
            <person name="Kono N."/>
            <person name="Nakamura H."/>
            <person name="Ohtoshi R."/>
            <person name="Moran D.A.P."/>
            <person name="Shinohara A."/>
            <person name="Yoshida Y."/>
            <person name="Fujiwara M."/>
            <person name="Mori M."/>
            <person name="Tomita M."/>
            <person name="Arakawa K."/>
        </authorList>
    </citation>
    <scope>NUCLEOTIDE SEQUENCE [LARGE SCALE GENOMIC DNA]</scope>
</reference>
<organism evidence="1 2">
    <name type="scientific">Araneus ventricosus</name>
    <name type="common">Orbweaver spider</name>
    <name type="synonym">Epeira ventricosa</name>
    <dbReference type="NCBI Taxonomy" id="182803"/>
    <lineage>
        <taxon>Eukaryota</taxon>
        <taxon>Metazoa</taxon>
        <taxon>Ecdysozoa</taxon>
        <taxon>Arthropoda</taxon>
        <taxon>Chelicerata</taxon>
        <taxon>Arachnida</taxon>
        <taxon>Araneae</taxon>
        <taxon>Araneomorphae</taxon>
        <taxon>Entelegynae</taxon>
        <taxon>Araneoidea</taxon>
        <taxon>Araneidae</taxon>
        <taxon>Araneus</taxon>
    </lineage>
</organism>
<gene>
    <name evidence="1" type="ORF">AVEN_86103_1</name>
</gene>
<evidence type="ECO:0000313" key="1">
    <source>
        <dbReference type="EMBL" id="GBN01234.1"/>
    </source>
</evidence>
<dbReference type="EMBL" id="BGPR01004597">
    <property type="protein sequence ID" value="GBN01234.1"/>
    <property type="molecule type" value="Genomic_DNA"/>
</dbReference>
<name>A0A4Y2KET4_ARAVE</name>